<keyword evidence="2" id="KW-0808">Transferase</keyword>
<dbReference type="FunFam" id="3.90.470.20:FF:000003">
    <property type="entry name" value="L-aminoadipate-semialdehyde dehydrogenase-phosphopantetheinyl transferase"/>
    <property type="match status" value="1"/>
</dbReference>
<dbReference type="Pfam" id="PF01648">
    <property type="entry name" value="ACPS"/>
    <property type="match status" value="1"/>
</dbReference>
<evidence type="ECO:0000259" key="4">
    <source>
        <dbReference type="Pfam" id="PF22624"/>
    </source>
</evidence>
<gene>
    <name evidence="5" type="ORF">CASFOL_006336</name>
</gene>
<dbReference type="Pfam" id="PF22624">
    <property type="entry name" value="AASDHPPT_N"/>
    <property type="match status" value="1"/>
</dbReference>
<dbReference type="SUPFAM" id="SSF56214">
    <property type="entry name" value="4'-phosphopantetheinyl transferase"/>
    <property type="match status" value="2"/>
</dbReference>
<dbReference type="InterPro" id="IPR008278">
    <property type="entry name" value="4-PPantetheinyl_Trfase_dom"/>
</dbReference>
<dbReference type="InterPro" id="IPR055066">
    <property type="entry name" value="AASDHPPT_N"/>
</dbReference>
<dbReference type="GO" id="GO:0008897">
    <property type="term" value="F:holo-[acyl-carrier-protein] synthase activity"/>
    <property type="evidence" value="ECO:0007669"/>
    <property type="project" value="UniProtKB-EC"/>
</dbReference>
<dbReference type="Proteomes" id="UP001632038">
    <property type="component" value="Unassembled WGS sequence"/>
</dbReference>
<keyword evidence="6" id="KW-1185">Reference proteome</keyword>
<feature type="domain" description="4'-phosphopantetheinyl transferase" evidence="3">
    <location>
        <begin position="116"/>
        <end position="216"/>
    </location>
</feature>
<comment type="caution">
    <text evidence="5">The sequence shown here is derived from an EMBL/GenBank/DDBJ whole genome shotgun (WGS) entry which is preliminary data.</text>
</comment>
<name>A0ABD3E635_9LAMI</name>
<organism evidence="5 6">
    <name type="scientific">Castilleja foliolosa</name>
    <dbReference type="NCBI Taxonomy" id="1961234"/>
    <lineage>
        <taxon>Eukaryota</taxon>
        <taxon>Viridiplantae</taxon>
        <taxon>Streptophyta</taxon>
        <taxon>Embryophyta</taxon>
        <taxon>Tracheophyta</taxon>
        <taxon>Spermatophyta</taxon>
        <taxon>Magnoliopsida</taxon>
        <taxon>eudicotyledons</taxon>
        <taxon>Gunneridae</taxon>
        <taxon>Pentapetalae</taxon>
        <taxon>asterids</taxon>
        <taxon>lamiids</taxon>
        <taxon>Lamiales</taxon>
        <taxon>Orobanchaceae</taxon>
        <taxon>Pedicularideae</taxon>
        <taxon>Castillejinae</taxon>
        <taxon>Castilleja</taxon>
    </lineage>
</organism>
<proteinExistence type="predicted"/>
<evidence type="ECO:0000259" key="3">
    <source>
        <dbReference type="Pfam" id="PF01648"/>
    </source>
</evidence>
<dbReference type="AlphaFoldDB" id="A0ABD3E635"/>
<dbReference type="InterPro" id="IPR050559">
    <property type="entry name" value="P-Pant_transferase_sf"/>
</dbReference>
<dbReference type="FunFam" id="3.90.470.20:FF:000013">
    <property type="entry name" value="L-aminoadipate-semialdehyde dehydrogenase-phosphopantetheinyl transferase"/>
    <property type="match status" value="1"/>
</dbReference>
<dbReference type="EC" id="2.7.8.7" evidence="1"/>
<protein>
    <recommendedName>
        <fullName evidence="1">holo-[acyl-carrier-protein] synthase</fullName>
        <ecNumber evidence="1">2.7.8.7</ecNumber>
    </recommendedName>
</protein>
<evidence type="ECO:0000256" key="2">
    <source>
        <dbReference type="ARBA" id="ARBA00022679"/>
    </source>
</evidence>
<evidence type="ECO:0000313" key="6">
    <source>
        <dbReference type="Proteomes" id="UP001632038"/>
    </source>
</evidence>
<dbReference type="InterPro" id="IPR037143">
    <property type="entry name" value="4-PPantetheinyl_Trfase_dom_sf"/>
</dbReference>
<dbReference type="PANTHER" id="PTHR12215:SF10">
    <property type="entry name" value="L-AMINOADIPATE-SEMIALDEHYDE DEHYDROGENASE-PHOSPHOPANTETHEINYL TRANSFERASE"/>
    <property type="match status" value="1"/>
</dbReference>
<evidence type="ECO:0000313" key="5">
    <source>
        <dbReference type="EMBL" id="KAL3649933.1"/>
    </source>
</evidence>
<sequence length="340" mass="39419">MEKCVQRWAVNISNWKPSSLHFSAAISLLPQHEHSSITRFVGLEDRKRALVSRLLQYALVHQVLGIPFDDIIIRRTPEGKPFLVCDSMKLRFKNFNYNVSHHGDYVAIASEPICLVGLDIVSHSIPVNESAKEFIQNFSSHFSSLEWHHILNAGSSDEMLKVFYRYWCLKEAFVKAIGAGVGYKLDDVEFHHNNWDNIFVKVAGKELKDWKFWLIELGQNHSSPLQLAEWYLQIYASGNNKMDVNTSLFFFQKRIYKVSIARGHPMTAITNYTKTLNWIEFDDKEYNLGLHLPNSSFKFVTVEDLVRLWRCADIISRKPLVDADKDETENNFPCIDKIFD</sequence>
<evidence type="ECO:0000256" key="1">
    <source>
        <dbReference type="ARBA" id="ARBA00013172"/>
    </source>
</evidence>
<dbReference type="PANTHER" id="PTHR12215">
    <property type="entry name" value="PHOSPHOPANTETHEINE TRANSFERASE"/>
    <property type="match status" value="1"/>
</dbReference>
<reference evidence="6" key="1">
    <citation type="journal article" date="2024" name="IScience">
        <title>Strigolactones Initiate the Formation of Haustorium-like Structures in Castilleja.</title>
        <authorList>
            <person name="Buerger M."/>
            <person name="Peterson D."/>
            <person name="Chory J."/>
        </authorList>
    </citation>
    <scope>NUCLEOTIDE SEQUENCE [LARGE SCALE GENOMIC DNA]</scope>
</reference>
<dbReference type="Gene3D" id="3.90.470.20">
    <property type="entry name" value="4'-phosphopantetheinyl transferase domain"/>
    <property type="match status" value="2"/>
</dbReference>
<accession>A0ABD3E635</accession>
<dbReference type="EMBL" id="JAVIJP010000007">
    <property type="protein sequence ID" value="KAL3649933.1"/>
    <property type="molecule type" value="Genomic_DNA"/>
</dbReference>
<feature type="domain" description="4'-phosphopantetheinyl transferase N-terminal" evidence="4">
    <location>
        <begin position="14"/>
        <end position="112"/>
    </location>
</feature>